<name>A0A8S1UHC4_PAROT</name>
<evidence type="ECO:0000313" key="1">
    <source>
        <dbReference type="EMBL" id="CAD8163523.1"/>
    </source>
</evidence>
<gene>
    <name evidence="1" type="ORF">POCTA_138.1.T0430206</name>
</gene>
<dbReference type="EMBL" id="CAJJDP010000043">
    <property type="protein sequence ID" value="CAD8163523.1"/>
    <property type="molecule type" value="Genomic_DNA"/>
</dbReference>
<dbReference type="Proteomes" id="UP000683925">
    <property type="component" value="Unassembled WGS sequence"/>
</dbReference>
<reference evidence="1" key="1">
    <citation type="submission" date="2021-01" db="EMBL/GenBank/DDBJ databases">
        <authorList>
            <consortium name="Genoscope - CEA"/>
            <person name="William W."/>
        </authorList>
    </citation>
    <scope>NUCLEOTIDE SEQUENCE</scope>
</reference>
<dbReference type="AlphaFoldDB" id="A0A8S1UHC4"/>
<keyword evidence="2" id="KW-1185">Reference proteome</keyword>
<accession>A0A8S1UHC4</accession>
<comment type="caution">
    <text evidence="1">The sequence shown here is derived from an EMBL/GenBank/DDBJ whole genome shotgun (WGS) entry which is preliminary data.</text>
</comment>
<evidence type="ECO:0000313" key="2">
    <source>
        <dbReference type="Proteomes" id="UP000683925"/>
    </source>
</evidence>
<dbReference type="OrthoDB" id="286314at2759"/>
<protein>
    <submittedName>
        <fullName evidence="1">Uncharacterized protein</fullName>
    </submittedName>
</protein>
<sequence>MNFQPKGTIINYPNLLDCILQTNRIKENTNLDYLNLNQKDYYKQYFYFMLNYTKDCFSNFSEKRVKERSVEDALYRVREWRRIYESGQQKGSNKESRITLQEAAKQVKIPKKTLEDYIQIFNKVSLIAQIQDFSNKKMGFLRTFIRKNKAKIRKAAQAIRQNQRDCLDVKIEESLPHYLKNQLENSMTYEIKEGNLKNDFNFDIKIEKQEEE</sequence>
<proteinExistence type="predicted"/>
<organism evidence="1 2">
    <name type="scientific">Paramecium octaurelia</name>
    <dbReference type="NCBI Taxonomy" id="43137"/>
    <lineage>
        <taxon>Eukaryota</taxon>
        <taxon>Sar</taxon>
        <taxon>Alveolata</taxon>
        <taxon>Ciliophora</taxon>
        <taxon>Intramacronucleata</taxon>
        <taxon>Oligohymenophorea</taxon>
        <taxon>Peniculida</taxon>
        <taxon>Parameciidae</taxon>
        <taxon>Paramecium</taxon>
    </lineage>
</organism>
<dbReference type="OMA" id="YRVREWR"/>